<evidence type="ECO:0000313" key="2">
    <source>
        <dbReference type="EMBL" id="MPM88808.1"/>
    </source>
</evidence>
<dbReference type="EMBL" id="VSSQ01036351">
    <property type="protein sequence ID" value="MPM88808.1"/>
    <property type="molecule type" value="Genomic_DNA"/>
</dbReference>
<comment type="caution">
    <text evidence="2">The sequence shown here is derived from an EMBL/GenBank/DDBJ whole genome shotgun (WGS) entry which is preliminary data.</text>
</comment>
<dbReference type="AlphaFoldDB" id="A0A645DIG7"/>
<gene>
    <name evidence="2" type="ORF">SDC9_135912</name>
</gene>
<proteinExistence type="predicted"/>
<evidence type="ECO:0000256" key="1">
    <source>
        <dbReference type="SAM" id="MobiDB-lite"/>
    </source>
</evidence>
<feature type="compositionally biased region" description="Basic and acidic residues" evidence="1">
    <location>
        <begin position="88"/>
        <end position="102"/>
    </location>
</feature>
<name>A0A645DIG7_9ZZZZ</name>
<sequence length="143" mass="15647">MAGIWCAGRRLRPAGRTGLTRRGCVWLRYCAFQGRRRTRARQCHQDHHRQSGVLCWTGHPGYLSRGQHLIQCGATRSASRNRGAPAHQHQEGNQERIGDKGNDIVPAGRGDHATGSGRFAGVWLHLACGAAISWHLPGTSAPL</sequence>
<reference evidence="2" key="1">
    <citation type="submission" date="2019-08" db="EMBL/GenBank/DDBJ databases">
        <authorList>
            <person name="Kucharzyk K."/>
            <person name="Murdoch R.W."/>
            <person name="Higgins S."/>
            <person name="Loffler F."/>
        </authorList>
    </citation>
    <scope>NUCLEOTIDE SEQUENCE</scope>
</reference>
<organism evidence="2">
    <name type="scientific">bioreactor metagenome</name>
    <dbReference type="NCBI Taxonomy" id="1076179"/>
    <lineage>
        <taxon>unclassified sequences</taxon>
        <taxon>metagenomes</taxon>
        <taxon>ecological metagenomes</taxon>
    </lineage>
</organism>
<protein>
    <submittedName>
        <fullName evidence="2">Uncharacterized protein</fullName>
    </submittedName>
</protein>
<feature type="region of interest" description="Disordered" evidence="1">
    <location>
        <begin position="75"/>
        <end position="103"/>
    </location>
</feature>
<accession>A0A645DIG7</accession>